<protein>
    <recommendedName>
        <fullName evidence="3">Lipoprotein</fullName>
    </recommendedName>
</protein>
<comment type="caution">
    <text evidence="1">The sequence shown here is derived from an EMBL/GenBank/DDBJ whole genome shotgun (WGS) entry which is preliminary data.</text>
</comment>
<reference evidence="2" key="1">
    <citation type="journal article" date="2019" name="Int. J. Syst. Evol. Microbiol.">
        <title>The Global Catalogue of Microorganisms (GCM) 10K type strain sequencing project: providing services to taxonomists for standard genome sequencing and annotation.</title>
        <authorList>
            <consortium name="The Broad Institute Genomics Platform"/>
            <consortium name="The Broad Institute Genome Sequencing Center for Infectious Disease"/>
            <person name="Wu L."/>
            <person name="Ma J."/>
        </authorList>
    </citation>
    <scope>NUCLEOTIDE SEQUENCE [LARGE SCALE GENOMIC DNA]</scope>
    <source>
        <strain evidence="2">KCTC 22671</strain>
    </source>
</reference>
<dbReference type="RefSeq" id="WP_379811811.1">
    <property type="nucleotide sequence ID" value="NZ_JBHUPC010000013.1"/>
</dbReference>
<keyword evidence="2" id="KW-1185">Reference proteome</keyword>
<dbReference type="EMBL" id="JBHUPC010000013">
    <property type="protein sequence ID" value="MFD2892177.1"/>
    <property type="molecule type" value="Genomic_DNA"/>
</dbReference>
<sequence length="156" mass="17341">MKTITYLAILLFTITGCKCHKTTIENAGTTAETMKLQQNLPELVYESLTRGFYQKITIEQGKFLVQDASDAKPKEVALTDTDIEALYKAYAAIDVKQLSALKAPTEKRFYDGAPITYLAITSGGEEYKTPDFDGGYPPAYIENLVNTILKIEAKKQ</sequence>
<evidence type="ECO:0000313" key="1">
    <source>
        <dbReference type="EMBL" id="MFD2892177.1"/>
    </source>
</evidence>
<name>A0ABW5YM63_9FLAO</name>
<evidence type="ECO:0000313" key="2">
    <source>
        <dbReference type="Proteomes" id="UP001597534"/>
    </source>
</evidence>
<dbReference type="Proteomes" id="UP001597534">
    <property type="component" value="Unassembled WGS sequence"/>
</dbReference>
<gene>
    <name evidence="1" type="ORF">ACFS5J_09155</name>
</gene>
<organism evidence="1 2">
    <name type="scientific">Flavobacterium chuncheonense</name>
    <dbReference type="NCBI Taxonomy" id="2026653"/>
    <lineage>
        <taxon>Bacteria</taxon>
        <taxon>Pseudomonadati</taxon>
        <taxon>Bacteroidota</taxon>
        <taxon>Flavobacteriia</taxon>
        <taxon>Flavobacteriales</taxon>
        <taxon>Flavobacteriaceae</taxon>
        <taxon>Flavobacterium</taxon>
    </lineage>
</organism>
<proteinExistence type="predicted"/>
<dbReference type="PROSITE" id="PS51257">
    <property type="entry name" value="PROKAR_LIPOPROTEIN"/>
    <property type="match status" value="1"/>
</dbReference>
<evidence type="ECO:0008006" key="3">
    <source>
        <dbReference type="Google" id="ProtNLM"/>
    </source>
</evidence>
<accession>A0ABW5YM63</accession>